<organism evidence="3 4">
    <name type="scientific">Robertkochia marina</name>
    <dbReference type="NCBI Taxonomy" id="1227945"/>
    <lineage>
        <taxon>Bacteria</taxon>
        <taxon>Pseudomonadati</taxon>
        <taxon>Bacteroidota</taxon>
        <taxon>Flavobacteriia</taxon>
        <taxon>Flavobacteriales</taxon>
        <taxon>Flavobacteriaceae</taxon>
        <taxon>Robertkochia</taxon>
    </lineage>
</organism>
<dbReference type="InterPro" id="IPR052336">
    <property type="entry name" value="MlaD_Phospholipid_Transporter"/>
</dbReference>
<reference evidence="3 4" key="1">
    <citation type="submission" date="2019-04" db="EMBL/GenBank/DDBJ databases">
        <title>Draft genome sequence of Robertkochia marina CC-AMO-30D.</title>
        <authorList>
            <person name="Hameed A."/>
            <person name="Lin S.-Y."/>
            <person name="Shahina M."/>
            <person name="Lai W.-A."/>
            <person name="Young C.-C."/>
        </authorList>
    </citation>
    <scope>NUCLEOTIDE SEQUENCE [LARGE SCALE GENOMIC DNA]</scope>
    <source>
        <strain evidence="3 4">CC-AMO-30D</strain>
    </source>
</reference>
<keyword evidence="4" id="KW-1185">Reference proteome</keyword>
<dbReference type="AlphaFoldDB" id="A0A4S3M0K0"/>
<sequence>MKSNTSRNIRLGIFVIAGMLIFSLAAYLVGSDQSMFQDTFRLRSQFSNVNGLQTGNNVRFSGIHVGTVKRIQMINDSTVEVEMVVDKSIQEFIKTNARAAIGSDGLVGSRVLNIVPGSGDAPVVVSGDYIPGVTKLGTEQMMNTIGTTSENISLLAATLLEITNDINSGKGTLGMLIKDTITAYHFKETLKNLRATSEKAASSMEEIRNVAQSLDSGEGLAYAILRDTALAGRFRNVMSDLEASGKNIRSLSDSLDEMASSIGSDGGALNYLTGDEEAAQKLRAILDNVEQGTEKFDENMAAMREHFLFKSYFKKQERKAQKE</sequence>
<dbReference type="PANTHER" id="PTHR33371:SF4">
    <property type="entry name" value="INTERMEMBRANE PHOSPHOLIPID TRANSPORT SYSTEM BINDING PROTEIN MLAD"/>
    <property type="match status" value="1"/>
</dbReference>
<accession>A0A4S3M0K0</accession>
<dbReference type="InterPro" id="IPR003399">
    <property type="entry name" value="Mce/MlaD"/>
</dbReference>
<evidence type="ECO:0000256" key="1">
    <source>
        <dbReference type="SAM" id="Phobius"/>
    </source>
</evidence>
<protein>
    <submittedName>
        <fullName evidence="3">MCE family protein</fullName>
    </submittedName>
</protein>
<dbReference type="EMBL" id="SSMC01000002">
    <property type="protein sequence ID" value="THD67557.1"/>
    <property type="molecule type" value="Genomic_DNA"/>
</dbReference>
<dbReference type="RefSeq" id="WP_136335762.1">
    <property type="nucleotide sequence ID" value="NZ_QXMP01000005.1"/>
</dbReference>
<evidence type="ECO:0000259" key="2">
    <source>
        <dbReference type="Pfam" id="PF02470"/>
    </source>
</evidence>
<feature type="domain" description="Mce/MlaD" evidence="2">
    <location>
        <begin position="41"/>
        <end position="117"/>
    </location>
</feature>
<dbReference type="OrthoDB" id="9771725at2"/>
<dbReference type="Proteomes" id="UP000305939">
    <property type="component" value="Unassembled WGS sequence"/>
</dbReference>
<keyword evidence="1" id="KW-1133">Transmembrane helix</keyword>
<dbReference type="Pfam" id="PF02470">
    <property type="entry name" value="MlaD"/>
    <property type="match status" value="1"/>
</dbReference>
<gene>
    <name evidence="3" type="ORF">E7Z59_07805</name>
</gene>
<feature type="transmembrane region" description="Helical" evidence="1">
    <location>
        <begin position="12"/>
        <end position="30"/>
    </location>
</feature>
<comment type="caution">
    <text evidence="3">The sequence shown here is derived from an EMBL/GenBank/DDBJ whole genome shotgun (WGS) entry which is preliminary data.</text>
</comment>
<keyword evidence="1" id="KW-0812">Transmembrane</keyword>
<keyword evidence="1" id="KW-0472">Membrane</keyword>
<evidence type="ECO:0000313" key="3">
    <source>
        <dbReference type="EMBL" id="THD67557.1"/>
    </source>
</evidence>
<evidence type="ECO:0000313" key="4">
    <source>
        <dbReference type="Proteomes" id="UP000305939"/>
    </source>
</evidence>
<proteinExistence type="predicted"/>
<dbReference type="PANTHER" id="PTHR33371">
    <property type="entry name" value="INTERMEMBRANE PHOSPHOLIPID TRANSPORT SYSTEM BINDING PROTEIN MLAD-RELATED"/>
    <property type="match status" value="1"/>
</dbReference>
<name>A0A4S3M0K0_9FLAO</name>